<name>A0A844QD26_9HYPH</name>
<keyword evidence="12" id="KW-0560">Oxidoreductase</keyword>
<comment type="similarity">
    <text evidence="2">Belongs to the AlaDH/PNT family.</text>
</comment>
<dbReference type="EMBL" id="WPHG01000001">
    <property type="protein sequence ID" value="MVA95891.1"/>
    <property type="molecule type" value="Genomic_DNA"/>
</dbReference>
<accession>A0A844QD26</accession>
<dbReference type="InterPro" id="IPR007698">
    <property type="entry name" value="AlaDH/PNT_NAD(H)-bd"/>
</dbReference>
<evidence type="ECO:0000256" key="1">
    <source>
        <dbReference type="ARBA" id="ARBA00003943"/>
    </source>
</evidence>
<evidence type="ECO:0000313" key="12">
    <source>
        <dbReference type="EMBL" id="MVA95891.1"/>
    </source>
</evidence>
<keyword evidence="4" id="KW-0547">Nucleotide-binding</keyword>
<evidence type="ECO:0000256" key="3">
    <source>
        <dbReference type="ARBA" id="ARBA00012943"/>
    </source>
</evidence>
<sequence length="430" mass="44125">MGQTVFVPRELEAGEDRIAASPDTAKRLFGLGFAVVVEKGAGAGSRIPDAEFVKAGATIGKAGDAGKADIVLKVRRPAAAELKAYKKGAVVLATMDPYGNEAAVEAMAKAGISALAMEFMPRITRAQSMDVLSSQANLAGYQAVIDAAAEYDRALPMMMTAAGTVPAAKVFVMGAGVAGLQAIATARRLGAVVTATDVRAAAGEQVASLGAKFIMTDALKDASGEGGYARELTDSEKKAQAELVAEHIAKQDIVITTALIPGRPAPRLVSGEMVKSMRPGSVIIDLAVERGGNVEGAKAGEIVTTANDVKIVGHLNVPGRVAASASLLYAKNLFAFLETMIDKDNKTLSLDPDEELVKATLLTHDGVVVHPNFAGDKPAPAAKKPAAKKPAAKKPAPSKPATRKAPPKKASAKKSAVAQPAPAGKPKGDA</sequence>
<evidence type="ECO:0000256" key="4">
    <source>
        <dbReference type="ARBA" id="ARBA00022741"/>
    </source>
</evidence>
<feature type="compositionally biased region" description="Low complexity" evidence="9">
    <location>
        <begin position="413"/>
        <end position="422"/>
    </location>
</feature>
<feature type="domain" description="Alanine dehydrogenase/pyridine nucleotide transhydrogenase N-terminal" evidence="11">
    <location>
        <begin position="6"/>
        <end position="139"/>
    </location>
</feature>
<comment type="caution">
    <text evidence="12">The sequence shown here is derived from an EMBL/GenBank/DDBJ whole genome shotgun (WGS) entry which is preliminary data.</text>
</comment>
<evidence type="ECO:0000259" key="11">
    <source>
        <dbReference type="SMART" id="SM01003"/>
    </source>
</evidence>
<reference evidence="12 13" key="1">
    <citation type="submission" date="2019-12" db="EMBL/GenBank/DDBJ databases">
        <title>Nitratireductor arenosus sp. nov., Isolated from sea sand, Jeju island, South Korea.</title>
        <authorList>
            <person name="Kim W."/>
        </authorList>
    </citation>
    <scope>NUCLEOTIDE SEQUENCE [LARGE SCALE GENOMIC DNA]</scope>
    <source>
        <strain evidence="12 13">CAU 1489</strain>
    </source>
</reference>
<keyword evidence="13" id="KW-1185">Reference proteome</keyword>
<dbReference type="GO" id="GO:0006740">
    <property type="term" value="P:NADPH regeneration"/>
    <property type="evidence" value="ECO:0007669"/>
    <property type="project" value="TreeGrafter"/>
</dbReference>
<dbReference type="InterPro" id="IPR007886">
    <property type="entry name" value="AlaDH/PNT_N"/>
</dbReference>
<dbReference type="SUPFAM" id="SSF51735">
    <property type="entry name" value="NAD(P)-binding Rossmann-fold domains"/>
    <property type="match status" value="1"/>
</dbReference>
<gene>
    <name evidence="12" type="ORF">GN330_01305</name>
</gene>
<keyword evidence="7" id="KW-0520">NAD</keyword>
<evidence type="ECO:0000313" key="13">
    <source>
        <dbReference type="Proteomes" id="UP000463224"/>
    </source>
</evidence>
<comment type="function">
    <text evidence="1">The transhydrogenation between NADH and NADP is coupled to respiration and ATP hydrolysis and functions as a proton pump across the membrane.</text>
</comment>
<dbReference type="AlphaFoldDB" id="A0A844QD26"/>
<evidence type="ECO:0000259" key="10">
    <source>
        <dbReference type="SMART" id="SM01002"/>
    </source>
</evidence>
<feature type="compositionally biased region" description="Basic residues" evidence="9">
    <location>
        <begin position="401"/>
        <end position="412"/>
    </location>
</feature>
<keyword evidence="5" id="KW-0521">NADP</keyword>
<organism evidence="12 13">
    <name type="scientific">Nitratireductor arenosus</name>
    <dbReference type="NCBI Taxonomy" id="2682096"/>
    <lineage>
        <taxon>Bacteria</taxon>
        <taxon>Pseudomonadati</taxon>
        <taxon>Pseudomonadota</taxon>
        <taxon>Alphaproteobacteria</taxon>
        <taxon>Hyphomicrobiales</taxon>
        <taxon>Phyllobacteriaceae</taxon>
        <taxon>Nitratireductor</taxon>
    </lineage>
</organism>
<dbReference type="InterPro" id="IPR008143">
    <property type="entry name" value="Ala_DH/PNT_CS2"/>
</dbReference>
<evidence type="ECO:0000256" key="8">
    <source>
        <dbReference type="ARBA" id="ARBA00048202"/>
    </source>
</evidence>
<dbReference type="PANTHER" id="PTHR10160:SF19">
    <property type="entry name" value="PROTON-TRANSLOCATING NAD(P)(+) TRANSHYDROGENASE"/>
    <property type="match status" value="1"/>
</dbReference>
<dbReference type="NCBIfam" id="NF006942">
    <property type="entry name" value="PRK09424.1"/>
    <property type="match status" value="1"/>
</dbReference>
<dbReference type="GO" id="GO:0005886">
    <property type="term" value="C:plasma membrane"/>
    <property type="evidence" value="ECO:0007669"/>
    <property type="project" value="TreeGrafter"/>
</dbReference>
<dbReference type="Pfam" id="PF01262">
    <property type="entry name" value="AlaDh_PNT_C"/>
    <property type="match status" value="1"/>
</dbReference>
<dbReference type="PROSITE" id="PS00837">
    <property type="entry name" value="ALADH_PNT_2"/>
    <property type="match status" value="1"/>
</dbReference>
<feature type="region of interest" description="Disordered" evidence="9">
    <location>
        <begin position="372"/>
        <end position="430"/>
    </location>
</feature>
<dbReference type="SMART" id="SM01003">
    <property type="entry name" value="AlaDh_PNT_N"/>
    <property type="match status" value="1"/>
</dbReference>
<protein>
    <recommendedName>
        <fullName evidence="3">proton-translocating NAD(P)(+) transhydrogenase</fullName>
        <ecNumber evidence="3">7.1.1.1</ecNumber>
    </recommendedName>
</protein>
<evidence type="ECO:0000256" key="2">
    <source>
        <dbReference type="ARBA" id="ARBA00005689"/>
    </source>
</evidence>
<evidence type="ECO:0000256" key="5">
    <source>
        <dbReference type="ARBA" id="ARBA00022857"/>
    </source>
</evidence>
<dbReference type="GO" id="GO:0008750">
    <property type="term" value="F:proton-translocating NAD(P)+ transhydrogenase activity"/>
    <property type="evidence" value="ECO:0007669"/>
    <property type="project" value="UniProtKB-EC"/>
</dbReference>
<evidence type="ECO:0000256" key="9">
    <source>
        <dbReference type="SAM" id="MobiDB-lite"/>
    </source>
</evidence>
<evidence type="ECO:0000256" key="7">
    <source>
        <dbReference type="ARBA" id="ARBA00023027"/>
    </source>
</evidence>
<dbReference type="Proteomes" id="UP000463224">
    <property type="component" value="Unassembled WGS sequence"/>
</dbReference>
<comment type="catalytic activity">
    <reaction evidence="8">
        <text>NAD(+) + NADPH + H(+)(in) = NADH + NADP(+) + H(+)(out)</text>
        <dbReference type="Rhea" id="RHEA:47992"/>
        <dbReference type="ChEBI" id="CHEBI:15378"/>
        <dbReference type="ChEBI" id="CHEBI:57540"/>
        <dbReference type="ChEBI" id="CHEBI:57783"/>
        <dbReference type="ChEBI" id="CHEBI:57945"/>
        <dbReference type="ChEBI" id="CHEBI:58349"/>
        <dbReference type="EC" id="7.1.1.1"/>
    </reaction>
</comment>
<dbReference type="GO" id="GO:0050661">
    <property type="term" value="F:NADP binding"/>
    <property type="evidence" value="ECO:0007669"/>
    <property type="project" value="TreeGrafter"/>
</dbReference>
<dbReference type="Pfam" id="PF05222">
    <property type="entry name" value="AlaDh_PNT_N"/>
    <property type="match status" value="1"/>
</dbReference>
<feature type="domain" description="Alanine dehydrogenase/pyridine nucleotide transhydrogenase NAD(H)-binding" evidence="10">
    <location>
        <begin position="148"/>
        <end position="313"/>
    </location>
</feature>
<dbReference type="CDD" id="cd05304">
    <property type="entry name" value="Rubrum_tdh"/>
    <property type="match status" value="1"/>
</dbReference>
<proteinExistence type="inferred from homology"/>
<keyword evidence="6" id="KW-1278">Translocase</keyword>
<dbReference type="InterPro" id="IPR036291">
    <property type="entry name" value="NAD(P)-bd_dom_sf"/>
</dbReference>
<dbReference type="SMART" id="SM01002">
    <property type="entry name" value="AlaDh_PNT_C"/>
    <property type="match status" value="1"/>
</dbReference>
<dbReference type="GO" id="GO:0016491">
    <property type="term" value="F:oxidoreductase activity"/>
    <property type="evidence" value="ECO:0007669"/>
    <property type="project" value="UniProtKB-KW"/>
</dbReference>
<dbReference type="SUPFAM" id="SSF52283">
    <property type="entry name" value="Formate/glycerate dehydrogenase catalytic domain-like"/>
    <property type="match status" value="1"/>
</dbReference>
<dbReference type="RefSeq" id="WP_343040142.1">
    <property type="nucleotide sequence ID" value="NZ_WPHG01000001.1"/>
</dbReference>
<evidence type="ECO:0000256" key="6">
    <source>
        <dbReference type="ARBA" id="ARBA00022967"/>
    </source>
</evidence>
<dbReference type="Gene3D" id="3.40.50.720">
    <property type="entry name" value="NAD(P)-binding Rossmann-like Domain"/>
    <property type="match status" value="2"/>
</dbReference>
<dbReference type="EC" id="7.1.1.1" evidence="3"/>
<dbReference type="PANTHER" id="PTHR10160">
    <property type="entry name" value="NAD(P) TRANSHYDROGENASE"/>
    <property type="match status" value="1"/>
</dbReference>